<accession>A0A8D8BPD5</accession>
<proteinExistence type="predicted"/>
<evidence type="ECO:0000256" key="1">
    <source>
        <dbReference type="SAM" id="Phobius"/>
    </source>
</evidence>
<keyword evidence="1" id="KW-0472">Membrane</keyword>
<name>A0A8D8BPD5_CULPI</name>
<dbReference type="EMBL" id="HBUE01081508">
    <property type="protein sequence ID" value="CAG6477694.1"/>
    <property type="molecule type" value="Transcribed_RNA"/>
</dbReference>
<dbReference type="AlphaFoldDB" id="A0A8D8BPD5"/>
<keyword evidence="1" id="KW-1133">Transmembrane helix</keyword>
<protein>
    <submittedName>
        <fullName evidence="2">(northern house mosquito) hypothetical protein</fullName>
    </submittedName>
</protein>
<reference evidence="2" key="1">
    <citation type="submission" date="2021-05" db="EMBL/GenBank/DDBJ databases">
        <authorList>
            <person name="Alioto T."/>
            <person name="Alioto T."/>
            <person name="Gomez Garrido J."/>
        </authorList>
    </citation>
    <scope>NUCLEOTIDE SEQUENCE</scope>
</reference>
<dbReference type="EMBL" id="HBUE01081507">
    <property type="protein sequence ID" value="CAG6477693.1"/>
    <property type="molecule type" value="Transcribed_RNA"/>
</dbReference>
<feature type="transmembrane region" description="Helical" evidence="1">
    <location>
        <begin position="20"/>
        <end position="40"/>
    </location>
</feature>
<sequence>MLCQGTKTPQICTHLREEVLNYLFTLVRSTTMAFSFFVWFKQFTNYVFYCGLLFREENHTSGTTATLTYGQQQHFVIDVFFFALLALCWYLSLCSFPLVYCLRWYLCWHGSAVQ</sequence>
<dbReference type="EMBL" id="HBUE01081509">
    <property type="protein sequence ID" value="CAG6477695.1"/>
    <property type="molecule type" value="Transcribed_RNA"/>
</dbReference>
<organism evidence="2">
    <name type="scientific">Culex pipiens</name>
    <name type="common">House mosquito</name>
    <dbReference type="NCBI Taxonomy" id="7175"/>
    <lineage>
        <taxon>Eukaryota</taxon>
        <taxon>Metazoa</taxon>
        <taxon>Ecdysozoa</taxon>
        <taxon>Arthropoda</taxon>
        <taxon>Hexapoda</taxon>
        <taxon>Insecta</taxon>
        <taxon>Pterygota</taxon>
        <taxon>Neoptera</taxon>
        <taxon>Endopterygota</taxon>
        <taxon>Diptera</taxon>
        <taxon>Nematocera</taxon>
        <taxon>Culicoidea</taxon>
        <taxon>Culicidae</taxon>
        <taxon>Culicinae</taxon>
        <taxon>Culicini</taxon>
        <taxon>Culex</taxon>
        <taxon>Culex</taxon>
    </lineage>
</organism>
<evidence type="ECO:0000313" key="2">
    <source>
        <dbReference type="EMBL" id="CAG6477694.1"/>
    </source>
</evidence>
<feature type="transmembrane region" description="Helical" evidence="1">
    <location>
        <begin position="79"/>
        <end position="102"/>
    </location>
</feature>
<keyword evidence="1" id="KW-0812">Transmembrane</keyword>